<dbReference type="InterPro" id="IPR050276">
    <property type="entry name" value="MshD_Acetyltransferase"/>
</dbReference>
<dbReference type="Pfam" id="PF00583">
    <property type="entry name" value="Acetyltransf_1"/>
    <property type="match status" value="1"/>
</dbReference>
<dbReference type="Gene3D" id="3.40.630.30">
    <property type="match status" value="1"/>
</dbReference>
<comment type="caution">
    <text evidence="2">The sequence shown here is derived from an EMBL/GenBank/DDBJ whole genome shotgun (WGS) entry which is preliminary data.</text>
</comment>
<dbReference type="EMBL" id="JAZGQL010000010">
    <property type="protein sequence ID" value="MEE6308463.1"/>
    <property type="molecule type" value="Genomic_DNA"/>
</dbReference>
<protein>
    <submittedName>
        <fullName evidence="2">GNAT family N-acetyltransferase</fullName>
    </submittedName>
</protein>
<dbReference type="Proteomes" id="UP001339911">
    <property type="component" value="Unassembled WGS sequence"/>
</dbReference>
<dbReference type="RefSeq" id="WP_331208741.1">
    <property type="nucleotide sequence ID" value="NZ_JAZGQL010000010.1"/>
</dbReference>
<feature type="domain" description="N-acetyltransferase" evidence="1">
    <location>
        <begin position="115"/>
        <end position="250"/>
    </location>
</feature>
<keyword evidence="3" id="KW-1185">Reference proteome</keyword>
<gene>
    <name evidence="2" type="ORF">V1634_16670</name>
</gene>
<proteinExistence type="predicted"/>
<evidence type="ECO:0000313" key="2">
    <source>
        <dbReference type="EMBL" id="MEE6308463.1"/>
    </source>
</evidence>
<reference evidence="2 3" key="1">
    <citation type="submission" date="2024-01" db="EMBL/GenBank/DDBJ databases">
        <title>Genome insights into Plantactinospora veratri sp. nov.</title>
        <authorList>
            <person name="Wang L."/>
        </authorList>
    </citation>
    <scope>NUCLEOTIDE SEQUENCE [LARGE SCALE GENOMIC DNA]</scope>
    <source>
        <strain evidence="2 3">NEAU-FHS4</strain>
    </source>
</reference>
<dbReference type="InterPro" id="IPR016181">
    <property type="entry name" value="Acyl_CoA_acyltransferase"/>
</dbReference>
<organism evidence="2 3">
    <name type="scientific">Plantactinospora veratri</name>
    <dbReference type="NCBI Taxonomy" id="1436122"/>
    <lineage>
        <taxon>Bacteria</taxon>
        <taxon>Bacillati</taxon>
        <taxon>Actinomycetota</taxon>
        <taxon>Actinomycetes</taxon>
        <taxon>Micromonosporales</taxon>
        <taxon>Micromonosporaceae</taxon>
        <taxon>Plantactinospora</taxon>
    </lineage>
</organism>
<evidence type="ECO:0000313" key="3">
    <source>
        <dbReference type="Proteomes" id="UP001339911"/>
    </source>
</evidence>
<dbReference type="CDD" id="cd04301">
    <property type="entry name" value="NAT_SF"/>
    <property type="match status" value="1"/>
</dbReference>
<dbReference type="PANTHER" id="PTHR43617">
    <property type="entry name" value="L-AMINO ACID N-ACETYLTRANSFERASE"/>
    <property type="match status" value="1"/>
</dbReference>
<name>A0ABU7SEU2_9ACTN</name>
<dbReference type="InterPro" id="IPR000182">
    <property type="entry name" value="GNAT_dom"/>
</dbReference>
<dbReference type="PROSITE" id="PS51186">
    <property type="entry name" value="GNAT"/>
    <property type="match status" value="1"/>
</dbReference>
<sequence>MRFLPRIKSRADISGAATVPNPGPTAIELASGQLLLRPATHEDLPAISRAHVLLLPFGLFPSLGARFVRRWQRTFLDSRHGVGYVVVDATAGPDELVGFLMGTSDQAEYTTGLMADRRTVASLAVNGIAALCVRPRVAARLLRSRVRPWTQRLLHRRAAPVPARSVPAAQVAVMTALAVRPDWRKSGIGERLVEHFVEYVRAAGATWVELQTSTGPLGAVGFYERLGWEAGSQRSTPDGDVIRTYHRVLR</sequence>
<evidence type="ECO:0000259" key="1">
    <source>
        <dbReference type="PROSITE" id="PS51186"/>
    </source>
</evidence>
<dbReference type="SUPFAM" id="SSF55729">
    <property type="entry name" value="Acyl-CoA N-acyltransferases (Nat)"/>
    <property type="match status" value="1"/>
</dbReference>
<accession>A0ABU7SEU2</accession>